<reference evidence="3 4" key="1">
    <citation type="journal article" date="2019" name="Sci. Rep.">
        <title>A multi-omics analysis of the grapevine pathogen Lasiodiplodia theobromae reveals that temperature affects the expression of virulence- and pathogenicity-related genes.</title>
        <authorList>
            <person name="Felix C."/>
            <person name="Meneses R."/>
            <person name="Goncalves M.F.M."/>
            <person name="Tilleman L."/>
            <person name="Duarte A.S."/>
            <person name="Jorrin-Novo J.V."/>
            <person name="Van de Peer Y."/>
            <person name="Deforce D."/>
            <person name="Van Nieuwerburgh F."/>
            <person name="Esteves A.C."/>
            <person name="Alves A."/>
        </authorList>
    </citation>
    <scope>NUCLEOTIDE SEQUENCE [LARGE SCALE GENOMIC DNA]</scope>
    <source>
        <strain evidence="3 4">LA-SOL3</strain>
    </source>
</reference>
<dbReference type="Proteomes" id="UP000325902">
    <property type="component" value="Unassembled WGS sequence"/>
</dbReference>
<dbReference type="Pfam" id="PF10180">
    <property type="entry name" value="WKF"/>
    <property type="match status" value="1"/>
</dbReference>
<name>A0A5N5DI36_9PEZI</name>
<dbReference type="OrthoDB" id="10261563at2759"/>
<feature type="region of interest" description="Disordered" evidence="1">
    <location>
        <begin position="262"/>
        <end position="412"/>
    </location>
</feature>
<feature type="compositionally biased region" description="Low complexity" evidence="1">
    <location>
        <begin position="338"/>
        <end position="361"/>
    </location>
</feature>
<feature type="compositionally biased region" description="Acidic residues" evidence="1">
    <location>
        <begin position="362"/>
        <end position="385"/>
    </location>
</feature>
<organism evidence="3 4">
    <name type="scientific">Lasiodiplodia theobromae</name>
    <dbReference type="NCBI Taxonomy" id="45133"/>
    <lineage>
        <taxon>Eukaryota</taxon>
        <taxon>Fungi</taxon>
        <taxon>Dikarya</taxon>
        <taxon>Ascomycota</taxon>
        <taxon>Pezizomycotina</taxon>
        <taxon>Dothideomycetes</taxon>
        <taxon>Dothideomycetes incertae sedis</taxon>
        <taxon>Botryosphaeriales</taxon>
        <taxon>Botryosphaeriaceae</taxon>
        <taxon>Lasiodiplodia</taxon>
    </lineage>
</organism>
<comment type="caution">
    <text evidence="3">The sequence shown here is derived from an EMBL/GenBank/DDBJ whole genome shotgun (WGS) entry which is preliminary data.</text>
</comment>
<sequence>MVATPDSSRVPAWKKLGLKLKHANDESPAAHSPSSSKKRVRDEEGAGKSELNDQSTGAPSKKSKKRKTAPAEEPTSPSDEPSKKEKKEKKKKSKETVLATPVKSLQRKKSVSFTPDTKKSDGDSGQQLFRAWVKSQDGSSTEDGIVPSTESAVEDSPADESKPEPSKKDLKKAKKDQRNAARAAEAAQQEKQALPYVSYLQQYHSDRSNWKFNKKHQVDLLKNLFNLFRVPASYDPAVEAYIAGLKGAGARYRLKEQAEGILKEASNESKDDPAKRHRAEEVLKALGHVDEPPAVVSKTIQPPKEAEAPEDSNKKRARPRKSRTVDVSSSSEDDSSSDESSVVSSSSEEPSSDSDSSSSSDSDSDSDADSDSDSDSDSSSSDDSDSGPQSQARKKSKKDDSSDTSDTSSDSD</sequence>
<dbReference type="InterPro" id="IPR019327">
    <property type="entry name" value="WKF"/>
</dbReference>
<gene>
    <name evidence="3" type="ORF">DBV05_g3813</name>
</gene>
<feature type="region of interest" description="Disordered" evidence="1">
    <location>
        <begin position="1"/>
        <end position="191"/>
    </location>
</feature>
<evidence type="ECO:0000259" key="2">
    <source>
        <dbReference type="Pfam" id="PF10180"/>
    </source>
</evidence>
<keyword evidence="4" id="KW-1185">Reference proteome</keyword>
<feature type="compositionally biased region" description="Basic and acidic residues" evidence="1">
    <location>
        <begin position="40"/>
        <end position="51"/>
    </location>
</feature>
<dbReference type="EMBL" id="VCHE01000016">
    <property type="protein sequence ID" value="KAB2577536.1"/>
    <property type="molecule type" value="Genomic_DNA"/>
</dbReference>
<dbReference type="AlphaFoldDB" id="A0A5N5DI36"/>
<feature type="domain" description="WKF" evidence="2">
    <location>
        <begin position="198"/>
        <end position="260"/>
    </location>
</feature>
<dbReference type="PANTHER" id="PTHR22306">
    <property type="entry name" value="CHROMOSOME 7 OPEN READING FRAME 50"/>
    <property type="match status" value="1"/>
</dbReference>
<feature type="compositionally biased region" description="Basic and acidic residues" evidence="1">
    <location>
        <begin position="262"/>
        <end position="291"/>
    </location>
</feature>
<dbReference type="PANTHER" id="PTHR22306:SF2">
    <property type="entry name" value="CHROMOSOME 7 OPEN READING FRAME 50"/>
    <property type="match status" value="1"/>
</dbReference>
<feature type="compositionally biased region" description="Basic and acidic residues" evidence="1">
    <location>
        <begin position="304"/>
        <end position="314"/>
    </location>
</feature>
<feature type="compositionally biased region" description="Low complexity" evidence="1">
    <location>
        <begin position="180"/>
        <end position="191"/>
    </location>
</feature>
<proteinExistence type="predicted"/>
<protein>
    <recommendedName>
        <fullName evidence="2">WKF domain-containing protein</fullName>
    </recommendedName>
</protein>
<feature type="compositionally biased region" description="Basic and acidic residues" evidence="1">
    <location>
        <begin position="159"/>
        <end position="168"/>
    </location>
</feature>
<accession>A0A5N5DI36</accession>
<evidence type="ECO:0000256" key="1">
    <source>
        <dbReference type="SAM" id="MobiDB-lite"/>
    </source>
</evidence>
<evidence type="ECO:0000313" key="4">
    <source>
        <dbReference type="Proteomes" id="UP000325902"/>
    </source>
</evidence>
<evidence type="ECO:0000313" key="3">
    <source>
        <dbReference type="EMBL" id="KAB2577536.1"/>
    </source>
</evidence>